<organism evidence="2">
    <name type="scientific">Myoviridae sp. ct04y17</name>
    <dbReference type="NCBI Taxonomy" id="2827652"/>
    <lineage>
        <taxon>Viruses</taxon>
        <taxon>Duplodnaviria</taxon>
        <taxon>Heunggongvirae</taxon>
        <taxon>Uroviricota</taxon>
        <taxon>Caudoviricetes</taxon>
    </lineage>
</organism>
<evidence type="ECO:0000313" key="2">
    <source>
        <dbReference type="EMBL" id="DAF50743.1"/>
    </source>
</evidence>
<dbReference type="Pfam" id="PF19905">
    <property type="entry name" value="DUF6378"/>
    <property type="match status" value="1"/>
</dbReference>
<feature type="domain" description="DUF6378" evidence="1">
    <location>
        <begin position="77"/>
        <end position="152"/>
    </location>
</feature>
<sequence length="166" mass="18682">MIGVTLNSKVKIINRDKYISLHGEDSVSKSNVFGKFVTVKYCFENGEKFLCADDHGKEYILFSDCIAYVDHVKERSILDEAKDIRSNSRQSDYGDAVVNFENISKMASLITGKELSPYDCVAVQIAVKLCRQGFHKKRDNMVDLAGYADIMQLIVDKENVKNGKKG</sequence>
<dbReference type="EMBL" id="BK032600">
    <property type="protein sequence ID" value="DAF50743.1"/>
    <property type="molecule type" value="Genomic_DNA"/>
</dbReference>
<accession>A0A8S5SJA6</accession>
<protein>
    <recommendedName>
        <fullName evidence="1">DUF6378 domain-containing protein</fullName>
    </recommendedName>
</protein>
<evidence type="ECO:0000259" key="1">
    <source>
        <dbReference type="Pfam" id="PF19905"/>
    </source>
</evidence>
<reference evidence="2" key="1">
    <citation type="journal article" date="2021" name="Proc. Natl. Acad. Sci. U.S.A.">
        <title>A Catalog of Tens of Thousands of Viruses from Human Metagenomes Reveals Hidden Associations with Chronic Diseases.</title>
        <authorList>
            <person name="Tisza M.J."/>
            <person name="Buck C.B."/>
        </authorList>
    </citation>
    <scope>NUCLEOTIDE SEQUENCE</scope>
    <source>
        <strain evidence="2">Ct04y17</strain>
    </source>
</reference>
<dbReference type="InterPro" id="IPR045958">
    <property type="entry name" value="DUF6378"/>
</dbReference>
<proteinExistence type="predicted"/>
<name>A0A8S5SJA6_9CAUD</name>